<evidence type="ECO:0000313" key="4">
    <source>
        <dbReference type="Proteomes" id="UP000659654"/>
    </source>
</evidence>
<protein>
    <submittedName>
        <fullName evidence="2">(pine wood nematode) hypothetical protein</fullName>
    </submittedName>
</protein>
<dbReference type="WBParaSite" id="BXY_1193900.1">
    <property type="protein sequence ID" value="BXY_1193900.1"/>
    <property type="gene ID" value="BXY_1193900"/>
</dbReference>
<evidence type="ECO:0000313" key="5">
    <source>
        <dbReference type="WBParaSite" id="BXY_1193900.1"/>
    </source>
</evidence>
<dbReference type="Proteomes" id="UP000582659">
    <property type="component" value="Unassembled WGS sequence"/>
</dbReference>
<keyword evidence="1" id="KW-1133">Transmembrane helix</keyword>
<dbReference type="Proteomes" id="UP000659654">
    <property type="component" value="Unassembled WGS sequence"/>
</dbReference>
<reference evidence="2" key="2">
    <citation type="submission" date="2020-09" db="EMBL/GenBank/DDBJ databases">
        <authorList>
            <person name="Kikuchi T."/>
        </authorList>
    </citation>
    <scope>NUCLEOTIDE SEQUENCE</scope>
    <source>
        <strain evidence="2">Ka4C1</strain>
    </source>
</reference>
<evidence type="ECO:0000256" key="1">
    <source>
        <dbReference type="SAM" id="Phobius"/>
    </source>
</evidence>
<keyword evidence="1" id="KW-0812">Transmembrane</keyword>
<dbReference type="Proteomes" id="UP000095284">
    <property type="component" value="Unplaced"/>
</dbReference>
<dbReference type="EMBL" id="CAJFCV020000001">
    <property type="protein sequence ID" value="CAG9080694.1"/>
    <property type="molecule type" value="Genomic_DNA"/>
</dbReference>
<proteinExistence type="predicted"/>
<reference evidence="5" key="1">
    <citation type="submission" date="2016-11" db="UniProtKB">
        <authorList>
            <consortium name="WormBaseParasite"/>
        </authorList>
    </citation>
    <scope>IDENTIFICATION</scope>
</reference>
<gene>
    <name evidence="2" type="ORF">BXYJ_LOCUS462</name>
</gene>
<feature type="transmembrane region" description="Helical" evidence="1">
    <location>
        <begin position="59"/>
        <end position="82"/>
    </location>
</feature>
<dbReference type="SMR" id="A0A1I7SFX6"/>
<keyword evidence="1" id="KW-0472">Membrane</keyword>
<dbReference type="EMBL" id="CAJFDI010000001">
    <property type="protein sequence ID" value="CAD5208226.1"/>
    <property type="molecule type" value="Genomic_DNA"/>
</dbReference>
<evidence type="ECO:0000313" key="2">
    <source>
        <dbReference type="EMBL" id="CAD5208226.1"/>
    </source>
</evidence>
<name>A0A1I7SFX6_BURXY</name>
<accession>A0A1I7SFX6</accession>
<sequence>MSTRMIKFKGDLNGSCGISGPCEEDEDCMSFAQRPNLAITCLPKNFEGLDTLVSKNNNLVIVIWVLLAVIVILILFNFYIFYRRRGSHKRLSEDI</sequence>
<dbReference type="AlphaFoldDB" id="A0A1I7SFX6"/>
<keyword evidence="4" id="KW-1185">Reference proteome</keyword>
<organism evidence="3 5">
    <name type="scientific">Bursaphelenchus xylophilus</name>
    <name type="common">Pinewood nematode worm</name>
    <name type="synonym">Aphelenchoides xylophilus</name>
    <dbReference type="NCBI Taxonomy" id="6326"/>
    <lineage>
        <taxon>Eukaryota</taxon>
        <taxon>Metazoa</taxon>
        <taxon>Ecdysozoa</taxon>
        <taxon>Nematoda</taxon>
        <taxon>Chromadorea</taxon>
        <taxon>Rhabditida</taxon>
        <taxon>Tylenchina</taxon>
        <taxon>Tylenchomorpha</taxon>
        <taxon>Aphelenchoidea</taxon>
        <taxon>Aphelenchoididae</taxon>
        <taxon>Bursaphelenchus</taxon>
    </lineage>
</organism>
<evidence type="ECO:0000313" key="3">
    <source>
        <dbReference type="Proteomes" id="UP000095284"/>
    </source>
</evidence>